<reference evidence="1" key="2">
    <citation type="journal article" date="2021" name="Genome Biol. Evol.">
        <title>Developing a high-quality reference genome for a parasitic bivalve with doubly uniparental inheritance (Bivalvia: Unionida).</title>
        <authorList>
            <person name="Smith C.H."/>
        </authorList>
    </citation>
    <scope>NUCLEOTIDE SEQUENCE</scope>
    <source>
        <strain evidence="1">CHS0354</strain>
        <tissue evidence="1">Mantle</tissue>
    </source>
</reference>
<reference evidence="1" key="1">
    <citation type="journal article" date="2021" name="Genome Biol. Evol.">
        <title>A High-Quality Reference Genome for a Parasitic Bivalve with Doubly Uniparental Inheritance (Bivalvia: Unionida).</title>
        <authorList>
            <person name="Smith C.H."/>
        </authorList>
    </citation>
    <scope>NUCLEOTIDE SEQUENCE</scope>
    <source>
        <strain evidence="1">CHS0354</strain>
    </source>
</reference>
<name>A0AAE0STY1_9BIVA</name>
<evidence type="ECO:0000313" key="1">
    <source>
        <dbReference type="EMBL" id="KAK3597888.1"/>
    </source>
</evidence>
<gene>
    <name evidence="1" type="ORF">CHS0354_029471</name>
</gene>
<proteinExistence type="predicted"/>
<dbReference type="Proteomes" id="UP001195483">
    <property type="component" value="Unassembled WGS sequence"/>
</dbReference>
<accession>A0AAE0STY1</accession>
<organism evidence="1 2">
    <name type="scientific">Potamilus streckersoni</name>
    <dbReference type="NCBI Taxonomy" id="2493646"/>
    <lineage>
        <taxon>Eukaryota</taxon>
        <taxon>Metazoa</taxon>
        <taxon>Spiralia</taxon>
        <taxon>Lophotrochozoa</taxon>
        <taxon>Mollusca</taxon>
        <taxon>Bivalvia</taxon>
        <taxon>Autobranchia</taxon>
        <taxon>Heteroconchia</taxon>
        <taxon>Palaeoheterodonta</taxon>
        <taxon>Unionida</taxon>
        <taxon>Unionoidea</taxon>
        <taxon>Unionidae</taxon>
        <taxon>Ambleminae</taxon>
        <taxon>Lampsilini</taxon>
        <taxon>Potamilus</taxon>
    </lineage>
</organism>
<dbReference type="EMBL" id="JAEAOA010001763">
    <property type="protein sequence ID" value="KAK3597888.1"/>
    <property type="molecule type" value="Genomic_DNA"/>
</dbReference>
<feature type="non-terminal residue" evidence="1">
    <location>
        <position position="1"/>
    </location>
</feature>
<comment type="caution">
    <text evidence="1">The sequence shown here is derived from an EMBL/GenBank/DDBJ whole genome shotgun (WGS) entry which is preliminary data.</text>
</comment>
<keyword evidence="2" id="KW-1185">Reference proteome</keyword>
<sequence>FWAVYKKVDIGETSTNIVTQTITGRLKRSKVFSLPDKPDLGQTMTTGTQTNFI</sequence>
<evidence type="ECO:0000313" key="2">
    <source>
        <dbReference type="Proteomes" id="UP001195483"/>
    </source>
</evidence>
<protein>
    <submittedName>
        <fullName evidence="1">Uncharacterized protein</fullName>
    </submittedName>
</protein>
<dbReference type="AlphaFoldDB" id="A0AAE0STY1"/>
<reference evidence="1" key="3">
    <citation type="submission" date="2023-05" db="EMBL/GenBank/DDBJ databases">
        <authorList>
            <person name="Smith C.H."/>
        </authorList>
    </citation>
    <scope>NUCLEOTIDE SEQUENCE</scope>
    <source>
        <strain evidence="1">CHS0354</strain>
        <tissue evidence="1">Mantle</tissue>
    </source>
</reference>